<keyword evidence="3" id="KW-0964">Secreted</keyword>
<keyword evidence="4 7" id="KW-0732">Signal</keyword>
<dbReference type="PANTHER" id="PTHR31703:SF2">
    <property type="entry name" value="UPF0669 PROTEIN C6ORF120"/>
    <property type="match status" value="1"/>
</dbReference>
<gene>
    <name evidence="8" type="ORF">NDU88_006650</name>
</gene>
<evidence type="ECO:0000256" key="6">
    <source>
        <dbReference type="SAM" id="MobiDB-lite"/>
    </source>
</evidence>
<dbReference type="AlphaFoldDB" id="A0AAV7RQ33"/>
<dbReference type="GO" id="GO:0005576">
    <property type="term" value="C:extracellular region"/>
    <property type="evidence" value="ECO:0007669"/>
    <property type="project" value="UniProtKB-SubCell"/>
</dbReference>
<feature type="signal peptide" evidence="7">
    <location>
        <begin position="1"/>
        <end position="23"/>
    </location>
</feature>
<keyword evidence="5" id="KW-0325">Glycoprotein</keyword>
<dbReference type="EMBL" id="JANPWB010000009">
    <property type="protein sequence ID" value="KAJ1153892.1"/>
    <property type="molecule type" value="Genomic_DNA"/>
</dbReference>
<dbReference type="InterPro" id="IPR031420">
    <property type="entry name" value="UPF0669"/>
</dbReference>
<proteinExistence type="inferred from homology"/>
<evidence type="ECO:0000256" key="7">
    <source>
        <dbReference type="SAM" id="SignalP"/>
    </source>
</evidence>
<protein>
    <recommendedName>
        <fullName evidence="10">CF120 protein</fullName>
    </recommendedName>
</protein>
<evidence type="ECO:0000256" key="4">
    <source>
        <dbReference type="ARBA" id="ARBA00022729"/>
    </source>
</evidence>
<accession>A0AAV7RQ33</accession>
<evidence type="ECO:0000313" key="9">
    <source>
        <dbReference type="Proteomes" id="UP001066276"/>
    </source>
</evidence>
<feature type="chain" id="PRO_5043709260" description="CF120 protein" evidence="7">
    <location>
        <begin position="24"/>
        <end position="185"/>
    </location>
</feature>
<sequence length="185" mass="21304">MCALWRKALLLFLVSHNLFVVHCFDSYEVPEEWMLLHIVGGQIGAGNYSYLRLNHEGKIILEMESPKGDADLYVSDATLHPSFDEYELQSTTCGRDVIVVPSYFQRPVGIGIYGHPSHMESEFEIKVYHDRTVQEDPFSEESYDPEERQTNQNKRHASQDAAQEEESILWTILIGILKLVLEILF</sequence>
<comment type="caution">
    <text evidence="8">The sequence shown here is derived from an EMBL/GenBank/DDBJ whole genome shotgun (WGS) entry which is preliminary data.</text>
</comment>
<comment type="similarity">
    <text evidence="2">Belongs to the UPF0669 family.</text>
</comment>
<evidence type="ECO:0000256" key="2">
    <source>
        <dbReference type="ARBA" id="ARBA00008960"/>
    </source>
</evidence>
<dbReference type="PANTHER" id="PTHR31703">
    <property type="entry name" value="UPF0669 PROTEIN C6ORF120"/>
    <property type="match status" value="1"/>
</dbReference>
<feature type="region of interest" description="Disordered" evidence="6">
    <location>
        <begin position="136"/>
        <end position="160"/>
    </location>
</feature>
<evidence type="ECO:0000256" key="5">
    <source>
        <dbReference type="ARBA" id="ARBA00023180"/>
    </source>
</evidence>
<evidence type="ECO:0000313" key="8">
    <source>
        <dbReference type="EMBL" id="KAJ1153892.1"/>
    </source>
</evidence>
<evidence type="ECO:0000256" key="3">
    <source>
        <dbReference type="ARBA" id="ARBA00022525"/>
    </source>
</evidence>
<comment type="subcellular location">
    <subcellularLocation>
        <location evidence="1">Secreted</location>
    </subcellularLocation>
</comment>
<reference evidence="8" key="1">
    <citation type="journal article" date="2022" name="bioRxiv">
        <title>Sequencing and chromosome-scale assembly of the giantPleurodeles waltlgenome.</title>
        <authorList>
            <person name="Brown T."/>
            <person name="Elewa A."/>
            <person name="Iarovenko S."/>
            <person name="Subramanian E."/>
            <person name="Araus A.J."/>
            <person name="Petzold A."/>
            <person name="Susuki M."/>
            <person name="Suzuki K.-i.T."/>
            <person name="Hayashi T."/>
            <person name="Toyoda A."/>
            <person name="Oliveira C."/>
            <person name="Osipova E."/>
            <person name="Leigh N.D."/>
            <person name="Simon A."/>
            <person name="Yun M.H."/>
        </authorList>
    </citation>
    <scope>NUCLEOTIDE SEQUENCE</scope>
    <source>
        <strain evidence="8">20211129_DDA</strain>
        <tissue evidence="8">Liver</tissue>
    </source>
</reference>
<evidence type="ECO:0008006" key="10">
    <source>
        <dbReference type="Google" id="ProtNLM"/>
    </source>
</evidence>
<dbReference type="Proteomes" id="UP001066276">
    <property type="component" value="Chromosome 5"/>
</dbReference>
<name>A0AAV7RQ33_PLEWA</name>
<dbReference type="Pfam" id="PF17065">
    <property type="entry name" value="UPF0669"/>
    <property type="match status" value="1"/>
</dbReference>
<organism evidence="8 9">
    <name type="scientific">Pleurodeles waltl</name>
    <name type="common">Iberian ribbed newt</name>
    <dbReference type="NCBI Taxonomy" id="8319"/>
    <lineage>
        <taxon>Eukaryota</taxon>
        <taxon>Metazoa</taxon>
        <taxon>Chordata</taxon>
        <taxon>Craniata</taxon>
        <taxon>Vertebrata</taxon>
        <taxon>Euteleostomi</taxon>
        <taxon>Amphibia</taxon>
        <taxon>Batrachia</taxon>
        <taxon>Caudata</taxon>
        <taxon>Salamandroidea</taxon>
        <taxon>Salamandridae</taxon>
        <taxon>Pleurodelinae</taxon>
        <taxon>Pleurodeles</taxon>
    </lineage>
</organism>
<evidence type="ECO:0000256" key="1">
    <source>
        <dbReference type="ARBA" id="ARBA00004613"/>
    </source>
</evidence>
<keyword evidence="9" id="KW-1185">Reference proteome</keyword>